<reference evidence="2 3" key="1">
    <citation type="submission" date="2013-08" db="EMBL/GenBank/DDBJ databases">
        <title>Genome sequencing of Cellulomonas bogoriensis 69B4.</title>
        <authorList>
            <person name="Chen F."/>
            <person name="Li Y."/>
            <person name="Wang G."/>
        </authorList>
    </citation>
    <scope>NUCLEOTIDE SEQUENCE [LARGE SCALE GENOMIC DNA]</scope>
    <source>
        <strain evidence="2 3">69B4</strain>
    </source>
</reference>
<evidence type="ECO:0000259" key="1">
    <source>
        <dbReference type="Pfam" id="PF10040"/>
    </source>
</evidence>
<accession>A0A0A0C1C4</accession>
<dbReference type="CDD" id="cd21141">
    <property type="entry name" value="Cas6_III-like"/>
    <property type="match status" value="1"/>
</dbReference>
<dbReference type="EMBL" id="AXCZ01000003">
    <property type="protein sequence ID" value="KGM14453.1"/>
    <property type="molecule type" value="Genomic_DNA"/>
</dbReference>
<gene>
    <name evidence="2" type="ORF">N869_11155</name>
</gene>
<name>A0A0A0C1C4_9CELL</name>
<dbReference type="AlphaFoldDB" id="A0A0A0C1C4"/>
<feature type="domain" description="CRISPR-associated protein Cas6 C-terminal" evidence="1">
    <location>
        <begin position="128"/>
        <end position="246"/>
    </location>
</feature>
<dbReference type="InterPro" id="IPR019267">
    <property type="entry name" value="CRISPR-assoc_Cas6_C"/>
</dbReference>
<organism evidence="2 3">
    <name type="scientific">Cellulomonas bogoriensis 69B4 = DSM 16987</name>
    <dbReference type="NCBI Taxonomy" id="1386082"/>
    <lineage>
        <taxon>Bacteria</taxon>
        <taxon>Bacillati</taxon>
        <taxon>Actinomycetota</taxon>
        <taxon>Actinomycetes</taxon>
        <taxon>Micrococcales</taxon>
        <taxon>Cellulomonadaceae</taxon>
        <taxon>Cellulomonas</taxon>
    </lineage>
</organism>
<comment type="caution">
    <text evidence="2">The sequence shown here is derived from an EMBL/GenBank/DDBJ whole genome shotgun (WGS) entry which is preliminary data.</text>
</comment>
<evidence type="ECO:0000313" key="3">
    <source>
        <dbReference type="Proteomes" id="UP000054314"/>
    </source>
</evidence>
<keyword evidence="3" id="KW-1185">Reference proteome</keyword>
<protein>
    <recommendedName>
        <fullName evidence="1">CRISPR-associated protein Cas6 C-terminal domain-containing protein</fullName>
    </recommendedName>
</protein>
<dbReference type="Pfam" id="PF10040">
    <property type="entry name" value="CRISPR_Cas6"/>
    <property type="match status" value="1"/>
</dbReference>
<sequence>MAEGEAHGDPRGACVMPLTLDLLLPAPAVEHGTPARLHAVACSLLEGEGGHRTQVKPWTAWPLRDADATGVAWRLTWLADGHVPPAMLEPPLQLRLGPADLRVHRAELAAVEYEEVAQAPPAGGAGFHLVTPTYFNREGTDVVLPEPTLLLGSLLRRWNLFAPAPLRFGPEDRGALLEHARVSQFDLRTVRTSTVRGVPRRGAVGSVEVDLPRRSPTRSREVLGVLTAAAELLGAGRATTSGSGVVLGRPKG</sequence>
<dbReference type="Proteomes" id="UP000054314">
    <property type="component" value="Unassembled WGS sequence"/>
</dbReference>
<dbReference type="Gene3D" id="3.30.70.1900">
    <property type="match status" value="1"/>
</dbReference>
<proteinExistence type="predicted"/>
<evidence type="ECO:0000313" key="2">
    <source>
        <dbReference type="EMBL" id="KGM14453.1"/>
    </source>
</evidence>